<dbReference type="InterPro" id="IPR002734">
    <property type="entry name" value="RibDG_C"/>
</dbReference>
<feature type="domain" description="Bacterial bifunctional deaminase-reductase C-terminal" evidence="1">
    <location>
        <begin position="3"/>
        <end position="150"/>
    </location>
</feature>
<protein>
    <submittedName>
        <fullName evidence="2">Dihydrofolate reductase</fullName>
    </submittedName>
</protein>
<dbReference type="GO" id="GO:0009231">
    <property type="term" value="P:riboflavin biosynthetic process"/>
    <property type="evidence" value="ECO:0007669"/>
    <property type="project" value="InterPro"/>
</dbReference>
<dbReference type="GO" id="GO:0008703">
    <property type="term" value="F:5-amino-6-(5-phosphoribosylamino)uracil reductase activity"/>
    <property type="evidence" value="ECO:0007669"/>
    <property type="project" value="InterPro"/>
</dbReference>
<evidence type="ECO:0000313" key="2">
    <source>
        <dbReference type="EMBL" id="MBR0574811.1"/>
    </source>
</evidence>
<dbReference type="EMBL" id="JAGSCS010000001">
    <property type="protein sequence ID" value="MBR0574811.1"/>
    <property type="molecule type" value="Genomic_DNA"/>
</dbReference>
<organism evidence="2 3">
    <name type="scientific">Proteiniclasticum sediminis</name>
    <dbReference type="NCBI Taxonomy" id="2804028"/>
    <lineage>
        <taxon>Bacteria</taxon>
        <taxon>Bacillati</taxon>
        <taxon>Bacillota</taxon>
        <taxon>Clostridia</taxon>
        <taxon>Eubacteriales</taxon>
        <taxon>Clostridiaceae</taxon>
        <taxon>Proteiniclasticum</taxon>
    </lineage>
</organism>
<dbReference type="PANTHER" id="PTHR38011:SF11">
    <property type="entry name" value="2,5-DIAMINO-6-RIBOSYLAMINO-4(3H)-PYRIMIDINONE 5'-PHOSPHATE REDUCTASE"/>
    <property type="match status" value="1"/>
</dbReference>
<keyword evidence="3" id="KW-1185">Reference proteome</keyword>
<dbReference type="InterPro" id="IPR050765">
    <property type="entry name" value="Riboflavin_Biosynth_HTPR"/>
</dbReference>
<dbReference type="InterPro" id="IPR024072">
    <property type="entry name" value="DHFR-like_dom_sf"/>
</dbReference>
<dbReference type="AlphaFoldDB" id="A0A941HNU0"/>
<dbReference type="RefSeq" id="WP_211799329.1">
    <property type="nucleotide sequence ID" value="NZ_JAGSCS010000001.1"/>
</dbReference>
<dbReference type="Gene3D" id="3.40.430.10">
    <property type="entry name" value="Dihydrofolate Reductase, subunit A"/>
    <property type="match status" value="1"/>
</dbReference>
<comment type="caution">
    <text evidence="2">The sequence shown here is derived from an EMBL/GenBank/DDBJ whole genome shotgun (WGS) entry which is preliminary data.</text>
</comment>
<reference evidence="2" key="1">
    <citation type="submission" date="2021-04" db="EMBL/GenBank/DDBJ databases">
        <title>Proteiniclasticum sedimins sp. nov., an obligate anaerobic bacterium isolated from anaerobic sludge.</title>
        <authorList>
            <person name="Liu J."/>
        </authorList>
    </citation>
    <scope>NUCLEOTIDE SEQUENCE</scope>
    <source>
        <strain evidence="2">BAD-10</strain>
    </source>
</reference>
<evidence type="ECO:0000313" key="3">
    <source>
        <dbReference type="Proteomes" id="UP000675379"/>
    </source>
</evidence>
<name>A0A941HNU0_9CLOT</name>
<dbReference type="Pfam" id="PF01872">
    <property type="entry name" value="RibD_C"/>
    <property type="match status" value="1"/>
</dbReference>
<dbReference type="SUPFAM" id="SSF53597">
    <property type="entry name" value="Dihydrofolate reductase-like"/>
    <property type="match status" value="1"/>
</dbReference>
<evidence type="ECO:0000259" key="1">
    <source>
        <dbReference type="Pfam" id="PF01872"/>
    </source>
</evidence>
<dbReference type="Proteomes" id="UP000675379">
    <property type="component" value="Unassembled WGS sequence"/>
</dbReference>
<accession>A0A941HNU0</accession>
<dbReference type="PANTHER" id="PTHR38011">
    <property type="entry name" value="DIHYDROFOLATE REDUCTASE FAMILY PROTEIN (AFU_ORTHOLOGUE AFUA_8G06820)"/>
    <property type="match status" value="1"/>
</dbReference>
<gene>
    <name evidence="2" type="ORF">KCG48_00510</name>
</gene>
<proteinExistence type="predicted"/>
<sequence>MGKIVCYITQSLDGYLARPDGAIDWLVKYNSAEVMAWYEEFYARVGTVILGRRTYDQLVTELSPEEWPYEGKETLVYTSTLLPPKEGLHPKLSVDKEELAKLRDSADKDLWLVGGAHLLNAFLEEDLVDELILTVIPELLGEGIPLFLPGFPAKIFDLQNVRWADYLVELHYVRP</sequence>